<keyword evidence="3" id="KW-1185">Reference proteome</keyword>
<comment type="caution">
    <text evidence="2">The sequence shown here is derived from an EMBL/GenBank/DDBJ whole genome shotgun (WGS) entry which is preliminary data.</text>
</comment>
<sequence>MNHSTQALEMRKPTLAKMDWVKGLFRFDLAGRVSHLQELQTGNTSFVVSLLLFAALIQICALFIPFIAWFTWPYLVFACVDILNTQKPSWRLAPKLLGKRILALKSQLSVAFSLFLYGALGLLMFRVIADLIQRISLPVGVLPNEMVALLPYTLSEAICLLFIGASSARYTVSLEDPLSILSKSLMDLVLAPISFLILVTLQTIVIAPLAIHISLALKMPVLSTFLGHAPFILIALFWSCGQIIKTSASERT</sequence>
<keyword evidence="1" id="KW-1133">Transmembrane helix</keyword>
<evidence type="ECO:0000313" key="3">
    <source>
        <dbReference type="Proteomes" id="UP001161160"/>
    </source>
</evidence>
<accession>A0AA43M600</accession>
<dbReference type="EMBL" id="JARXYA010000001">
    <property type="protein sequence ID" value="MDH6502813.1"/>
    <property type="molecule type" value="Genomic_DNA"/>
</dbReference>
<protein>
    <submittedName>
        <fullName evidence="2">Uncharacterized protein</fullName>
    </submittedName>
</protein>
<dbReference type="Proteomes" id="UP001161160">
    <property type="component" value="Unassembled WGS sequence"/>
</dbReference>
<keyword evidence="1" id="KW-0472">Membrane</keyword>
<dbReference type="AlphaFoldDB" id="A0AA43M600"/>
<gene>
    <name evidence="2" type="ORF">M2127_000096</name>
</gene>
<evidence type="ECO:0000313" key="2">
    <source>
        <dbReference type="EMBL" id="MDH6502813.1"/>
    </source>
</evidence>
<feature type="transmembrane region" description="Helical" evidence="1">
    <location>
        <begin position="108"/>
        <end position="129"/>
    </location>
</feature>
<evidence type="ECO:0000256" key="1">
    <source>
        <dbReference type="SAM" id="Phobius"/>
    </source>
</evidence>
<feature type="transmembrane region" description="Helical" evidence="1">
    <location>
        <begin position="225"/>
        <end position="244"/>
    </location>
</feature>
<name>A0AA43M600_9BURK</name>
<keyword evidence="1" id="KW-0812">Transmembrane</keyword>
<organism evidence="2 3">
    <name type="scientific">Polynucleobacter sphagniphilus</name>
    <dbReference type="NCBI Taxonomy" id="1743169"/>
    <lineage>
        <taxon>Bacteria</taxon>
        <taxon>Pseudomonadati</taxon>
        <taxon>Pseudomonadota</taxon>
        <taxon>Betaproteobacteria</taxon>
        <taxon>Burkholderiales</taxon>
        <taxon>Burkholderiaceae</taxon>
        <taxon>Polynucleobacter</taxon>
    </lineage>
</organism>
<reference evidence="2" key="1">
    <citation type="submission" date="2023-04" db="EMBL/GenBank/DDBJ databases">
        <title>Genome Encyclopedia of Bacteria and Archaea VI: Functional Genomics of Type Strains.</title>
        <authorList>
            <person name="Whitman W."/>
        </authorList>
    </citation>
    <scope>NUCLEOTIDE SEQUENCE</scope>
    <source>
        <strain evidence="2">Enz.4-51</strain>
    </source>
</reference>
<proteinExistence type="predicted"/>
<dbReference type="RefSeq" id="WP_280756454.1">
    <property type="nucleotide sequence ID" value="NZ_JARXXW010000001.1"/>
</dbReference>
<feature type="transmembrane region" description="Helical" evidence="1">
    <location>
        <begin position="46"/>
        <end position="70"/>
    </location>
</feature>
<feature type="transmembrane region" description="Helical" evidence="1">
    <location>
        <begin position="188"/>
        <end position="213"/>
    </location>
</feature>